<sequence>MVPMLCLELLLFCLASDTDCSSGVVKRVLSSNDAVSETGRIISTFNEWDRCQDLYTQPTTEKLVKNERGEIATSIRVP</sequence>
<proteinExistence type="predicted"/>
<gene>
    <name evidence="2" type="ORF">GcC1_c3699o24</name>
</gene>
<dbReference type="AlphaFoldDB" id="A0A420HQZ8"/>
<protein>
    <submittedName>
        <fullName evidence="2">Uncharacterized protein</fullName>
    </submittedName>
</protein>
<name>A0A420HQZ8_9PEZI</name>
<reference evidence="2 3" key="1">
    <citation type="journal article" date="2018" name="BMC Genomics">
        <title>Comparative genome analyses reveal sequence features reflecting distinct modes of host-adaptation between dicot and monocot powdery mildew.</title>
        <authorList>
            <person name="Wu Y."/>
            <person name="Ma X."/>
            <person name="Pan Z."/>
            <person name="Kale S.D."/>
            <person name="Song Y."/>
            <person name="King H."/>
            <person name="Zhang Q."/>
            <person name="Presley C."/>
            <person name="Deng X."/>
            <person name="Wei C.I."/>
            <person name="Xiao S."/>
        </authorList>
    </citation>
    <scope>NUCLEOTIDE SEQUENCE [LARGE SCALE GENOMIC DNA]</scope>
    <source>
        <strain evidence="2">UCSC1</strain>
    </source>
</reference>
<evidence type="ECO:0000313" key="3">
    <source>
        <dbReference type="Proteomes" id="UP000285405"/>
    </source>
</evidence>
<organism evidence="2 3">
    <name type="scientific">Golovinomyces cichoracearum</name>
    <dbReference type="NCBI Taxonomy" id="62708"/>
    <lineage>
        <taxon>Eukaryota</taxon>
        <taxon>Fungi</taxon>
        <taxon>Dikarya</taxon>
        <taxon>Ascomycota</taxon>
        <taxon>Pezizomycotina</taxon>
        <taxon>Leotiomycetes</taxon>
        <taxon>Erysiphales</taxon>
        <taxon>Erysiphaceae</taxon>
        <taxon>Golovinomyces</taxon>
    </lineage>
</organism>
<feature type="chain" id="PRO_5019045921" evidence="1">
    <location>
        <begin position="21"/>
        <end position="78"/>
    </location>
</feature>
<evidence type="ECO:0000256" key="1">
    <source>
        <dbReference type="SAM" id="SignalP"/>
    </source>
</evidence>
<feature type="signal peptide" evidence="1">
    <location>
        <begin position="1"/>
        <end position="20"/>
    </location>
</feature>
<dbReference type="Proteomes" id="UP000285405">
    <property type="component" value="Unassembled WGS sequence"/>
</dbReference>
<accession>A0A420HQZ8</accession>
<evidence type="ECO:0000313" key="2">
    <source>
        <dbReference type="EMBL" id="RKF59842.1"/>
    </source>
</evidence>
<keyword evidence="1" id="KW-0732">Signal</keyword>
<comment type="caution">
    <text evidence="2">The sequence shown here is derived from an EMBL/GenBank/DDBJ whole genome shotgun (WGS) entry which is preliminary data.</text>
</comment>
<dbReference type="EMBL" id="MCBR01017171">
    <property type="protein sequence ID" value="RKF59842.1"/>
    <property type="molecule type" value="Genomic_DNA"/>
</dbReference>